<dbReference type="KEGG" id="aio:EXH44_07020"/>
<gene>
    <name evidence="4" type="ORF">EXH44_07020</name>
</gene>
<evidence type="ECO:0000313" key="5">
    <source>
        <dbReference type="Proteomes" id="UP000294444"/>
    </source>
</evidence>
<dbReference type="PROSITE" id="PS51186">
    <property type="entry name" value="GNAT"/>
    <property type="match status" value="1"/>
</dbReference>
<accession>A0A4P7CKA2</accession>
<dbReference type="Proteomes" id="UP000294444">
    <property type="component" value="Chromosome"/>
</dbReference>
<dbReference type="Pfam" id="PF13420">
    <property type="entry name" value="Acetyltransf_4"/>
    <property type="match status" value="1"/>
</dbReference>
<dbReference type="EMBL" id="CP038145">
    <property type="protein sequence ID" value="QBQ64002.1"/>
    <property type="molecule type" value="Genomic_DNA"/>
</dbReference>
<organism evidence="4 5">
    <name type="scientific">Actinobacillus indolicus</name>
    <dbReference type="NCBI Taxonomy" id="51049"/>
    <lineage>
        <taxon>Bacteria</taxon>
        <taxon>Pseudomonadati</taxon>
        <taxon>Pseudomonadota</taxon>
        <taxon>Gammaproteobacteria</taxon>
        <taxon>Pasteurellales</taxon>
        <taxon>Pasteurellaceae</taxon>
        <taxon>Actinobacillus</taxon>
    </lineage>
</organism>
<keyword evidence="5" id="KW-1185">Reference proteome</keyword>
<dbReference type="PANTHER" id="PTHR43072">
    <property type="entry name" value="N-ACETYLTRANSFERASE"/>
    <property type="match status" value="1"/>
</dbReference>
<name>A0A4P7CKA2_9PAST</name>
<sequence length="167" mass="19154">MFRLAQQDDLTRILEIYNQVIERRTVTADLVPATKESRQAWFNQHLNHAKYPIWVYELDEQIVAWCSYSQFYSRAAYDGSSEISFYLDKAVHGKGIGKACVNFLIEQMPNYQLHTLLAFVFGNNAQSLGLLNKMGFEIWGKLPQVADMETHFEDLVILGLKQGVCGN</sequence>
<dbReference type="InterPro" id="IPR000182">
    <property type="entry name" value="GNAT_dom"/>
</dbReference>
<keyword evidence="2" id="KW-0012">Acyltransferase</keyword>
<evidence type="ECO:0000259" key="3">
    <source>
        <dbReference type="PROSITE" id="PS51186"/>
    </source>
</evidence>
<evidence type="ECO:0000256" key="1">
    <source>
        <dbReference type="ARBA" id="ARBA00022679"/>
    </source>
</evidence>
<keyword evidence="1 4" id="KW-0808">Transferase</keyword>
<dbReference type="GO" id="GO:0016747">
    <property type="term" value="F:acyltransferase activity, transferring groups other than amino-acyl groups"/>
    <property type="evidence" value="ECO:0007669"/>
    <property type="project" value="InterPro"/>
</dbReference>
<dbReference type="SUPFAM" id="SSF55729">
    <property type="entry name" value="Acyl-CoA N-acyltransferases (Nat)"/>
    <property type="match status" value="1"/>
</dbReference>
<feature type="domain" description="N-acetyltransferase" evidence="3">
    <location>
        <begin position="1"/>
        <end position="153"/>
    </location>
</feature>
<protein>
    <submittedName>
        <fullName evidence="4">N-acetyltransferase family protein</fullName>
    </submittedName>
</protein>
<dbReference type="InterPro" id="IPR016181">
    <property type="entry name" value="Acyl_CoA_acyltransferase"/>
</dbReference>
<reference evidence="4 5" key="1">
    <citation type="submission" date="2019-03" db="EMBL/GenBank/DDBJ databases">
        <authorList>
            <person name="Che Y."/>
            <person name="Zhou L."/>
        </authorList>
    </citation>
    <scope>NUCLEOTIDE SEQUENCE [LARGE SCALE GENOMIC DNA]</scope>
    <source>
        <strain evidence="4 5">AIFJ1607</strain>
    </source>
</reference>
<evidence type="ECO:0000256" key="2">
    <source>
        <dbReference type="ARBA" id="ARBA00023315"/>
    </source>
</evidence>
<dbReference type="RefSeq" id="WP_162856832.1">
    <property type="nucleotide sequence ID" value="NZ_CP038145.1"/>
</dbReference>
<dbReference type="Gene3D" id="3.40.630.30">
    <property type="match status" value="1"/>
</dbReference>
<dbReference type="AlphaFoldDB" id="A0A4P7CKA2"/>
<dbReference type="PANTHER" id="PTHR43072:SF23">
    <property type="entry name" value="UPF0039 PROTEIN C11D3.02C"/>
    <property type="match status" value="1"/>
</dbReference>
<evidence type="ECO:0000313" key="4">
    <source>
        <dbReference type="EMBL" id="QBQ64002.1"/>
    </source>
</evidence>
<dbReference type="CDD" id="cd04301">
    <property type="entry name" value="NAT_SF"/>
    <property type="match status" value="1"/>
</dbReference>
<proteinExistence type="predicted"/>